<evidence type="ECO:0000313" key="7">
    <source>
        <dbReference type="EMBL" id="KAA0200965.1"/>
    </source>
</evidence>
<dbReference type="InterPro" id="IPR000571">
    <property type="entry name" value="Znf_CCCH"/>
</dbReference>
<evidence type="ECO:0000259" key="6">
    <source>
        <dbReference type="PROSITE" id="PS50103"/>
    </source>
</evidence>
<dbReference type="PROSITE" id="PS50103">
    <property type="entry name" value="ZF_C3H1"/>
    <property type="match status" value="2"/>
</dbReference>
<evidence type="ECO:0000256" key="1">
    <source>
        <dbReference type="ARBA" id="ARBA00022723"/>
    </source>
</evidence>
<keyword evidence="4 5" id="KW-0862">Zinc</keyword>
<dbReference type="AlphaFoldDB" id="A0A8E0S4P5"/>
<keyword evidence="3 5" id="KW-0863">Zinc-finger</keyword>
<dbReference type="GO" id="GO:0003729">
    <property type="term" value="F:mRNA binding"/>
    <property type="evidence" value="ECO:0007669"/>
    <property type="project" value="InterPro"/>
</dbReference>
<reference evidence="7" key="1">
    <citation type="submission" date="2019-05" db="EMBL/GenBank/DDBJ databases">
        <title>Annotation for the trematode Fasciolopsis buski.</title>
        <authorList>
            <person name="Choi Y.-J."/>
        </authorList>
    </citation>
    <scope>NUCLEOTIDE SEQUENCE</scope>
    <source>
        <strain evidence="7">HT</strain>
        <tissue evidence="7">Whole worm</tissue>
    </source>
</reference>
<dbReference type="Proteomes" id="UP000728185">
    <property type="component" value="Unassembled WGS sequence"/>
</dbReference>
<name>A0A8E0S4P5_9TREM</name>
<evidence type="ECO:0000313" key="8">
    <source>
        <dbReference type="Proteomes" id="UP000728185"/>
    </source>
</evidence>
<keyword evidence="1 5" id="KW-0479">Metal-binding</keyword>
<protein>
    <submittedName>
        <fullName evidence="7">Putative Tristetraproline</fullName>
    </submittedName>
</protein>
<dbReference type="OrthoDB" id="410307at2759"/>
<evidence type="ECO:0000256" key="3">
    <source>
        <dbReference type="ARBA" id="ARBA00022771"/>
    </source>
</evidence>
<keyword evidence="8" id="KW-1185">Reference proteome</keyword>
<dbReference type="Pfam" id="PF00642">
    <property type="entry name" value="zf-CCCH"/>
    <property type="match status" value="2"/>
</dbReference>
<dbReference type="GO" id="GO:0008270">
    <property type="term" value="F:zinc ion binding"/>
    <property type="evidence" value="ECO:0007669"/>
    <property type="project" value="UniProtKB-KW"/>
</dbReference>
<feature type="zinc finger region" description="C3H1-type" evidence="5">
    <location>
        <begin position="135"/>
        <end position="163"/>
    </location>
</feature>
<organism evidence="7 8">
    <name type="scientific">Fasciolopsis buskii</name>
    <dbReference type="NCBI Taxonomy" id="27845"/>
    <lineage>
        <taxon>Eukaryota</taxon>
        <taxon>Metazoa</taxon>
        <taxon>Spiralia</taxon>
        <taxon>Lophotrochozoa</taxon>
        <taxon>Platyhelminthes</taxon>
        <taxon>Trematoda</taxon>
        <taxon>Digenea</taxon>
        <taxon>Plagiorchiida</taxon>
        <taxon>Echinostomata</taxon>
        <taxon>Echinostomatoidea</taxon>
        <taxon>Fasciolidae</taxon>
        <taxon>Fasciolopsis</taxon>
    </lineage>
</organism>
<dbReference type="InterPro" id="IPR045877">
    <property type="entry name" value="ZFP36-like"/>
</dbReference>
<feature type="domain" description="C3H1-type" evidence="6">
    <location>
        <begin position="135"/>
        <end position="163"/>
    </location>
</feature>
<evidence type="ECO:0000256" key="5">
    <source>
        <dbReference type="PROSITE-ProRule" id="PRU00723"/>
    </source>
</evidence>
<evidence type="ECO:0000256" key="4">
    <source>
        <dbReference type="ARBA" id="ARBA00022833"/>
    </source>
</evidence>
<dbReference type="InterPro" id="IPR036855">
    <property type="entry name" value="Znf_CCCH_sf"/>
</dbReference>
<feature type="zinc finger region" description="C3H1-type" evidence="5">
    <location>
        <begin position="96"/>
        <end position="125"/>
    </location>
</feature>
<dbReference type="SMART" id="SM00356">
    <property type="entry name" value="ZnF_C3H1"/>
    <property type="match status" value="2"/>
</dbReference>
<evidence type="ECO:0000256" key="2">
    <source>
        <dbReference type="ARBA" id="ARBA00022737"/>
    </source>
</evidence>
<comment type="caution">
    <text evidence="7">The sequence shown here is derived from an EMBL/GenBank/DDBJ whole genome shotgun (WGS) entry which is preliminary data.</text>
</comment>
<dbReference type="PANTHER" id="PTHR12547:SF18">
    <property type="entry name" value="PROTEIN TIS11"/>
    <property type="match status" value="1"/>
</dbReference>
<dbReference type="SUPFAM" id="SSF90229">
    <property type="entry name" value="CCCH zinc finger"/>
    <property type="match status" value="2"/>
</dbReference>
<dbReference type="EMBL" id="LUCM01000186">
    <property type="protein sequence ID" value="KAA0200965.1"/>
    <property type="molecule type" value="Genomic_DNA"/>
</dbReference>
<keyword evidence="2" id="KW-0677">Repeat</keyword>
<accession>A0A8E0S4P5</accession>
<proteinExistence type="predicted"/>
<gene>
    <name evidence="7" type="ORF">FBUS_08425</name>
</gene>
<sequence length="231" mass="26616">MADVSQFINKADIVIEFIHTLDCTRLLDDGVVDLSGFEERIQKVPCTDEDKNVRKVMDQQHSTEPVHYAQLGANNKDGRLDYWPNSVFRVYPSAHFKTEFCQSYLNGSNGRCSYGEKCRFAHGLQELHVSLQHPRYKTVKCHTFQQFGNCRYGSRCTFIHDESTEQLQVIRYQNALTWSFKRAHPGVSQFRLIDLLRWEMYTESSGDISEGHSFDSVNRKPTTGDFSGIVS</sequence>
<dbReference type="PANTHER" id="PTHR12547">
    <property type="entry name" value="CCCH ZINC FINGER/TIS11-RELATED"/>
    <property type="match status" value="1"/>
</dbReference>
<dbReference type="Gene3D" id="4.10.1000.10">
    <property type="entry name" value="Zinc finger, CCCH-type"/>
    <property type="match status" value="2"/>
</dbReference>
<feature type="domain" description="C3H1-type" evidence="6">
    <location>
        <begin position="96"/>
        <end position="125"/>
    </location>
</feature>